<evidence type="ECO:0000313" key="1">
    <source>
        <dbReference type="EMBL" id="SGZ22705.1"/>
    </source>
</evidence>
<organism evidence="1 2">
    <name type="scientific">Microbotryum silenes-dioicae</name>
    <dbReference type="NCBI Taxonomy" id="796604"/>
    <lineage>
        <taxon>Eukaryota</taxon>
        <taxon>Fungi</taxon>
        <taxon>Dikarya</taxon>
        <taxon>Basidiomycota</taxon>
        <taxon>Pucciniomycotina</taxon>
        <taxon>Microbotryomycetes</taxon>
        <taxon>Microbotryales</taxon>
        <taxon>Microbotryaceae</taxon>
        <taxon>Microbotryum</taxon>
    </lineage>
</organism>
<proteinExistence type="predicted"/>
<dbReference type="EMBL" id="FQNC01000084">
    <property type="protein sequence ID" value="SGZ22705.1"/>
    <property type="molecule type" value="Genomic_DNA"/>
</dbReference>
<evidence type="ECO:0000313" key="2">
    <source>
        <dbReference type="Proteomes" id="UP000249464"/>
    </source>
</evidence>
<accession>A0A2X0MPN4</accession>
<sequence>MVYADRAWIYSARTLASSTQLTALLTPPSHHPAPSGRPASKLVSILSAFSVLPLIDLLGQLLHSHSFQLRKSTCWNGLVQQKTISSVSTMGANWVEAVIASESEARDSWAQYSLESVQLGIA</sequence>
<keyword evidence="2" id="KW-1185">Reference proteome</keyword>
<protein>
    <submittedName>
        <fullName evidence="1">BQ5605_C022g09529 protein</fullName>
    </submittedName>
</protein>
<name>A0A2X0MPN4_9BASI</name>
<dbReference type="Proteomes" id="UP000249464">
    <property type="component" value="Unassembled WGS sequence"/>
</dbReference>
<dbReference type="AlphaFoldDB" id="A0A2X0MPN4"/>
<gene>
    <name evidence="1" type="primary">BQ5605_C022g09529</name>
    <name evidence="1" type="ORF">BQ5605_C022G09529</name>
</gene>
<reference evidence="1 2" key="1">
    <citation type="submission" date="2016-11" db="EMBL/GenBank/DDBJ databases">
        <authorList>
            <person name="Jaros S."/>
            <person name="Januszkiewicz K."/>
            <person name="Wedrychowicz H."/>
        </authorList>
    </citation>
    <scope>NUCLEOTIDE SEQUENCE [LARGE SCALE GENOMIC DNA]</scope>
</reference>